<dbReference type="EMBL" id="JAEQNE010000001">
    <property type="protein sequence ID" value="MBL0389604.1"/>
    <property type="molecule type" value="Genomic_DNA"/>
</dbReference>
<dbReference type="Proteomes" id="UP000599109">
    <property type="component" value="Unassembled WGS sequence"/>
</dbReference>
<dbReference type="RefSeq" id="WP_201672213.1">
    <property type="nucleotide sequence ID" value="NZ_JAEQNE010000001.1"/>
</dbReference>
<feature type="region of interest" description="Disordered" evidence="1">
    <location>
        <begin position="26"/>
        <end position="111"/>
    </location>
</feature>
<name>A0A936YS47_9BURK</name>
<feature type="compositionally biased region" description="Basic and acidic residues" evidence="1">
    <location>
        <begin position="27"/>
        <end position="64"/>
    </location>
</feature>
<evidence type="ECO:0000256" key="1">
    <source>
        <dbReference type="SAM" id="MobiDB-lite"/>
    </source>
</evidence>
<comment type="caution">
    <text evidence="3">The sequence shown here is derived from an EMBL/GenBank/DDBJ whole genome shotgun (WGS) entry which is preliminary data.</text>
</comment>
<evidence type="ECO:0008006" key="5">
    <source>
        <dbReference type="Google" id="ProtNLM"/>
    </source>
</evidence>
<accession>A0A936YS47</accession>
<keyword evidence="4" id="KW-1185">Reference proteome</keyword>
<dbReference type="AlphaFoldDB" id="A0A936YS47"/>
<feature type="chain" id="PRO_5038072793" description="DUF4148 domain-containing protein" evidence="2">
    <location>
        <begin position="22"/>
        <end position="111"/>
    </location>
</feature>
<gene>
    <name evidence="3" type="ORF">JJ685_00460</name>
</gene>
<keyword evidence="2" id="KW-0732">Signal</keyword>
<sequence length="111" mass="11681">MTKLTPALCGLAALLAFSAYAQQDLPGEDRAAPSEPATRAERQAARERRHTLGREMGKNDEGRVADQPVSAGKRQAAGTQEKLAARAGRKAAGTEVVRSGTGRVPEADNGR</sequence>
<reference evidence="3 4" key="1">
    <citation type="journal article" date="2017" name="Int. J. Syst. Evol. Microbiol.">
        <title>Ramlibacter monticola sp. nov., isolated from forest soil.</title>
        <authorList>
            <person name="Chaudhary D.K."/>
            <person name="Kim J."/>
        </authorList>
    </citation>
    <scope>NUCLEOTIDE SEQUENCE [LARGE SCALE GENOMIC DNA]</scope>
    <source>
        <strain evidence="3 4">KACC 19175</strain>
    </source>
</reference>
<feature type="signal peptide" evidence="2">
    <location>
        <begin position="1"/>
        <end position="21"/>
    </location>
</feature>
<evidence type="ECO:0000313" key="4">
    <source>
        <dbReference type="Proteomes" id="UP000599109"/>
    </source>
</evidence>
<protein>
    <recommendedName>
        <fullName evidence="5">DUF4148 domain-containing protein</fullName>
    </recommendedName>
</protein>
<evidence type="ECO:0000256" key="2">
    <source>
        <dbReference type="SAM" id="SignalP"/>
    </source>
</evidence>
<organism evidence="3 4">
    <name type="scientific">Ramlibacter monticola</name>
    <dbReference type="NCBI Taxonomy" id="1926872"/>
    <lineage>
        <taxon>Bacteria</taxon>
        <taxon>Pseudomonadati</taxon>
        <taxon>Pseudomonadota</taxon>
        <taxon>Betaproteobacteria</taxon>
        <taxon>Burkholderiales</taxon>
        <taxon>Comamonadaceae</taxon>
        <taxon>Ramlibacter</taxon>
    </lineage>
</organism>
<proteinExistence type="predicted"/>
<evidence type="ECO:0000313" key="3">
    <source>
        <dbReference type="EMBL" id="MBL0389604.1"/>
    </source>
</evidence>